<dbReference type="Pfam" id="PF09348">
    <property type="entry name" value="DUF1990"/>
    <property type="match status" value="2"/>
</dbReference>
<feature type="domain" description="DUF1990" evidence="1">
    <location>
        <begin position="116"/>
        <end position="212"/>
    </location>
</feature>
<dbReference type="InterPro" id="IPR018960">
    <property type="entry name" value="DUF1990"/>
</dbReference>
<evidence type="ECO:0000313" key="2">
    <source>
        <dbReference type="EMBL" id="MFC5501873.1"/>
    </source>
</evidence>
<dbReference type="EMBL" id="JBHSMG010000001">
    <property type="protein sequence ID" value="MFC5501873.1"/>
    <property type="molecule type" value="Genomic_DNA"/>
</dbReference>
<organism evidence="2 3">
    <name type="scientific">Lysinimonas soli</name>
    <dbReference type="NCBI Taxonomy" id="1074233"/>
    <lineage>
        <taxon>Bacteria</taxon>
        <taxon>Bacillati</taxon>
        <taxon>Actinomycetota</taxon>
        <taxon>Actinomycetes</taxon>
        <taxon>Micrococcales</taxon>
        <taxon>Microbacteriaceae</taxon>
        <taxon>Lysinimonas</taxon>
    </lineage>
</organism>
<reference evidence="3" key="1">
    <citation type="journal article" date="2019" name="Int. J. Syst. Evol. Microbiol.">
        <title>The Global Catalogue of Microorganisms (GCM) 10K type strain sequencing project: providing services to taxonomists for standard genome sequencing and annotation.</title>
        <authorList>
            <consortium name="The Broad Institute Genomics Platform"/>
            <consortium name="The Broad Institute Genome Sequencing Center for Infectious Disease"/>
            <person name="Wu L."/>
            <person name="Ma J."/>
        </authorList>
    </citation>
    <scope>NUCLEOTIDE SEQUENCE [LARGE SCALE GENOMIC DNA]</scope>
    <source>
        <strain evidence="3">CGMCC 4.6997</strain>
    </source>
</reference>
<dbReference type="PANTHER" id="PTHR34202">
    <property type="entry name" value="UPF0548 PROTEIN"/>
    <property type="match status" value="1"/>
</dbReference>
<protein>
    <submittedName>
        <fullName evidence="2">DUF1990 family protein</fullName>
    </submittedName>
</protein>
<sequence>MAVTEHPPLWQIPVTYAAVGATQADDLLRYPPKGFRPIEQRVRIGHGPIRWEYAWVQTLSWGIQRQAGFRVEVLDSPIEVSEGTYLPVAFDGEGTPVQPATTAGDGELVFAPDGSALVRPGDTALLKWRLWPAKIPARVVYVIDEPDRKGFAYGTLPGHPERGEEAFVVERRADDSVWLVIRAFSRPANAFFWAAYPALRLLQAVFTDRYKRALAGPIDE</sequence>
<dbReference type="PIRSF" id="PIRSF010260">
    <property type="entry name" value="UCP010260"/>
    <property type="match status" value="1"/>
</dbReference>
<dbReference type="RefSeq" id="WP_386739537.1">
    <property type="nucleotide sequence ID" value="NZ_JBHSMG010000001.1"/>
</dbReference>
<accession>A0ABW0NPH2</accession>
<dbReference type="Proteomes" id="UP001596039">
    <property type="component" value="Unassembled WGS sequence"/>
</dbReference>
<evidence type="ECO:0000259" key="1">
    <source>
        <dbReference type="Pfam" id="PF09348"/>
    </source>
</evidence>
<evidence type="ECO:0000313" key="3">
    <source>
        <dbReference type="Proteomes" id="UP001596039"/>
    </source>
</evidence>
<comment type="caution">
    <text evidence="2">The sequence shown here is derived from an EMBL/GenBank/DDBJ whole genome shotgun (WGS) entry which is preliminary data.</text>
</comment>
<proteinExistence type="predicted"/>
<keyword evidence="3" id="KW-1185">Reference proteome</keyword>
<name>A0ABW0NPH2_9MICO</name>
<gene>
    <name evidence="2" type="ORF">ACFPJ4_06420</name>
</gene>
<dbReference type="InterPro" id="IPR014457">
    <property type="entry name" value="UCP010260"/>
</dbReference>
<feature type="domain" description="DUF1990" evidence="1">
    <location>
        <begin position="15"/>
        <end position="81"/>
    </location>
</feature>
<dbReference type="PANTHER" id="PTHR34202:SF1">
    <property type="entry name" value="UPF0548 PROTEIN"/>
    <property type="match status" value="1"/>
</dbReference>